<dbReference type="AlphaFoldDB" id="A0A0F9FVZ8"/>
<sequence length="39" mass="4476">MNGGTVSMVKIPEKKFLKITIGEKHAKSKKYKQRGTCFY</sequence>
<organism evidence="1">
    <name type="scientific">marine sediment metagenome</name>
    <dbReference type="NCBI Taxonomy" id="412755"/>
    <lineage>
        <taxon>unclassified sequences</taxon>
        <taxon>metagenomes</taxon>
        <taxon>ecological metagenomes</taxon>
    </lineage>
</organism>
<name>A0A0F9FVZ8_9ZZZZ</name>
<dbReference type="EMBL" id="LAZR01019992">
    <property type="protein sequence ID" value="KKL90493.1"/>
    <property type="molecule type" value="Genomic_DNA"/>
</dbReference>
<accession>A0A0F9FVZ8</accession>
<proteinExistence type="predicted"/>
<evidence type="ECO:0000313" key="1">
    <source>
        <dbReference type="EMBL" id="KKL90493.1"/>
    </source>
</evidence>
<gene>
    <name evidence="1" type="ORF">LCGC14_1904130</name>
</gene>
<protein>
    <submittedName>
        <fullName evidence="1">Uncharacterized protein</fullName>
    </submittedName>
</protein>
<reference evidence="1" key="1">
    <citation type="journal article" date="2015" name="Nature">
        <title>Complex archaea that bridge the gap between prokaryotes and eukaryotes.</title>
        <authorList>
            <person name="Spang A."/>
            <person name="Saw J.H."/>
            <person name="Jorgensen S.L."/>
            <person name="Zaremba-Niedzwiedzka K."/>
            <person name="Martijn J."/>
            <person name="Lind A.E."/>
            <person name="van Eijk R."/>
            <person name="Schleper C."/>
            <person name="Guy L."/>
            <person name="Ettema T.J."/>
        </authorList>
    </citation>
    <scope>NUCLEOTIDE SEQUENCE</scope>
</reference>
<comment type="caution">
    <text evidence="1">The sequence shown here is derived from an EMBL/GenBank/DDBJ whole genome shotgun (WGS) entry which is preliminary data.</text>
</comment>